<keyword evidence="1" id="KW-1133">Transmembrane helix</keyword>
<reference evidence="2" key="1">
    <citation type="submission" date="2022-05" db="EMBL/GenBank/DDBJ databases">
        <title>The Musa troglodytarum L. genome provides insights into the mechanism of non-climacteric behaviour and enrichment of carotenoids.</title>
        <authorList>
            <person name="Wang J."/>
        </authorList>
    </citation>
    <scope>NUCLEOTIDE SEQUENCE</scope>
    <source>
        <tissue evidence="2">Leaf</tissue>
    </source>
</reference>
<dbReference type="Proteomes" id="UP001055439">
    <property type="component" value="Chromosome 10"/>
</dbReference>
<accession>A0A9E7EU47</accession>
<protein>
    <submittedName>
        <fullName evidence="2">Uncharacterized protein</fullName>
    </submittedName>
</protein>
<evidence type="ECO:0000313" key="2">
    <source>
        <dbReference type="EMBL" id="URD82777.1"/>
    </source>
</evidence>
<organism evidence="2 4">
    <name type="scientific">Musa troglodytarum</name>
    <name type="common">fe'i banana</name>
    <dbReference type="NCBI Taxonomy" id="320322"/>
    <lineage>
        <taxon>Eukaryota</taxon>
        <taxon>Viridiplantae</taxon>
        <taxon>Streptophyta</taxon>
        <taxon>Embryophyta</taxon>
        <taxon>Tracheophyta</taxon>
        <taxon>Spermatophyta</taxon>
        <taxon>Magnoliopsida</taxon>
        <taxon>Liliopsida</taxon>
        <taxon>Zingiberales</taxon>
        <taxon>Musaceae</taxon>
        <taxon>Musa</taxon>
    </lineage>
</organism>
<gene>
    <name evidence="2" type="ORF">MUK42_00959</name>
    <name evidence="3" type="ORF">MUK42_02605</name>
</gene>
<keyword evidence="1" id="KW-0812">Transmembrane</keyword>
<feature type="transmembrane region" description="Helical" evidence="1">
    <location>
        <begin position="6"/>
        <end position="34"/>
    </location>
</feature>
<dbReference type="Proteomes" id="UP001055439">
    <property type="component" value="Chromosome 2"/>
</dbReference>
<evidence type="ECO:0000313" key="3">
    <source>
        <dbReference type="EMBL" id="URD91011.1"/>
    </source>
</evidence>
<keyword evidence="1" id="KW-0472">Membrane</keyword>
<keyword evidence="4" id="KW-1185">Reference proteome</keyword>
<proteinExistence type="predicted"/>
<dbReference type="EMBL" id="CP097503">
    <property type="protein sequence ID" value="URD82777.1"/>
    <property type="molecule type" value="Genomic_DNA"/>
</dbReference>
<dbReference type="EMBL" id="CP097504">
    <property type="protein sequence ID" value="URD91011.1"/>
    <property type="molecule type" value="Genomic_DNA"/>
</dbReference>
<evidence type="ECO:0000313" key="4">
    <source>
        <dbReference type="Proteomes" id="UP001055439"/>
    </source>
</evidence>
<sequence length="50" mass="5695">MDRYVVTFYLGLGIGVIGPAFDISIGIWVPYSLLFWASIESRNRFDCTSF</sequence>
<evidence type="ECO:0000256" key="1">
    <source>
        <dbReference type="SAM" id="Phobius"/>
    </source>
</evidence>
<dbReference type="OrthoDB" id="638079at2759"/>
<dbReference type="AlphaFoldDB" id="A0A9E7EU47"/>
<name>A0A9E7EU47_9LILI</name>